<keyword evidence="3" id="KW-1185">Reference proteome</keyword>
<reference evidence="2 3" key="1">
    <citation type="submission" date="2022-06" db="EMBL/GenBank/DDBJ databases">
        <title>A taxonomic note on the genus Prevotella: Description of four novel genera and emended description of the genera Hallella and Xylanibacter.</title>
        <authorList>
            <person name="Hitch T.C.A."/>
        </authorList>
    </citation>
    <scope>NUCLEOTIDE SEQUENCE [LARGE SCALE GENOMIC DNA]</scope>
    <source>
        <strain evidence="2 3">DSM 100619</strain>
    </source>
</reference>
<evidence type="ECO:0000313" key="2">
    <source>
        <dbReference type="EMBL" id="MCO6025938.1"/>
    </source>
</evidence>
<gene>
    <name evidence="2" type="ORF">NG821_08830</name>
</gene>
<proteinExistence type="predicted"/>
<name>A0ABT1C0E4_9BACT</name>
<evidence type="ECO:0000256" key="1">
    <source>
        <dbReference type="SAM" id="MobiDB-lite"/>
    </source>
</evidence>
<dbReference type="EMBL" id="JAMXLY010000033">
    <property type="protein sequence ID" value="MCO6025938.1"/>
    <property type="molecule type" value="Genomic_DNA"/>
</dbReference>
<evidence type="ECO:0000313" key="3">
    <source>
        <dbReference type="Proteomes" id="UP001204015"/>
    </source>
</evidence>
<dbReference type="Proteomes" id="UP001204015">
    <property type="component" value="Unassembled WGS sequence"/>
</dbReference>
<organism evidence="2 3">
    <name type="scientific">Segatella cerevisiae</name>
    <dbReference type="NCBI Taxonomy" id="2053716"/>
    <lineage>
        <taxon>Bacteria</taxon>
        <taxon>Pseudomonadati</taxon>
        <taxon>Bacteroidota</taxon>
        <taxon>Bacteroidia</taxon>
        <taxon>Bacteroidales</taxon>
        <taxon>Prevotellaceae</taxon>
        <taxon>Segatella</taxon>
    </lineage>
</organism>
<sequence length="96" mass="11569">MVKLLLVSKKEDMKLQGKLDSLREEARERKPKAEARNEELMKANRRQFEYQIKLMDQLADMQHQLKKTDDQYAELLVEFKSQKSLNKQARKEIYKK</sequence>
<comment type="caution">
    <text evidence="2">The sequence shown here is derived from an EMBL/GenBank/DDBJ whole genome shotgun (WGS) entry which is preliminary data.</text>
</comment>
<protein>
    <submittedName>
        <fullName evidence="2">Uncharacterized protein</fullName>
    </submittedName>
</protein>
<accession>A0ABT1C0E4</accession>
<dbReference type="RefSeq" id="WP_252761296.1">
    <property type="nucleotide sequence ID" value="NZ_JAMXLY010000033.1"/>
</dbReference>
<feature type="region of interest" description="Disordered" evidence="1">
    <location>
        <begin position="18"/>
        <end position="38"/>
    </location>
</feature>